<evidence type="ECO:0000256" key="5">
    <source>
        <dbReference type="PIRSR" id="PIRSR001365-2"/>
    </source>
</evidence>
<dbReference type="GO" id="GO:0005829">
    <property type="term" value="C:cytosol"/>
    <property type="evidence" value="ECO:0007669"/>
    <property type="project" value="TreeGrafter"/>
</dbReference>
<dbReference type="SUPFAM" id="SSF51569">
    <property type="entry name" value="Aldolase"/>
    <property type="match status" value="1"/>
</dbReference>
<comment type="similarity">
    <text evidence="3">Belongs to the DapA family.</text>
</comment>
<dbReference type="CDD" id="cd00408">
    <property type="entry name" value="DHDPS-like"/>
    <property type="match status" value="1"/>
</dbReference>
<dbReference type="Proteomes" id="UP000077926">
    <property type="component" value="Chromosome"/>
</dbReference>
<evidence type="ECO:0000256" key="3">
    <source>
        <dbReference type="PIRNR" id="PIRNR001365"/>
    </source>
</evidence>
<gene>
    <name evidence="6" type="ORF">ABE28_018945</name>
</gene>
<dbReference type="GO" id="GO:0016829">
    <property type="term" value="F:lyase activity"/>
    <property type="evidence" value="ECO:0007669"/>
    <property type="project" value="UniProtKB-KW"/>
</dbReference>
<reference evidence="6 7" key="1">
    <citation type="submission" date="2016-08" db="EMBL/GenBank/DDBJ databases">
        <title>Complete genome sequence of Bacillus muralis G25-68, a strain with toxicity to nematodes.</title>
        <authorList>
            <person name="Zheng Z."/>
        </authorList>
    </citation>
    <scope>NUCLEOTIDE SEQUENCE [LARGE SCALE GENOMIC DNA]</scope>
    <source>
        <strain evidence="6 7">G25-68</strain>
    </source>
</reference>
<feature type="active site" description="Proton donor/acceptor" evidence="4">
    <location>
        <position position="134"/>
    </location>
</feature>
<accession>A0A1B3XTB7</accession>
<name>A0A1B3XTB7_9BACI</name>
<dbReference type="Pfam" id="PF00701">
    <property type="entry name" value="DHDPS"/>
    <property type="match status" value="1"/>
</dbReference>
<keyword evidence="1 3" id="KW-0456">Lyase</keyword>
<dbReference type="PANTHER" id="PTHR12128">
    <property type="entry name" value="DIHYDRODIPICOLINATE SYNTHASE"/>
    <property type="match status" value="1"/>
</dbReference>
<protein>
    <submittedName>
        <fullName evidence="6">Dihydrodipicolinate synthase family protein</fullName>
    </submittedName>
</protein>
<dbReference type="PRINTS" id="PR00146">
    <property type="entry name" value="DHPICSNTHASE"/>
</dbReference>
<dbReference type="SMART" id="SM01130">
    <property type="entry name" value="DHDPS"/>
    <property type="match status" value="1"/>
</dbReference>
<feature type="active site" description="Schiff-base intermediate with substrate" evidence="4">
    <location>
        <position position="163"/>
    </location>
</feature>
<dbReference type="PANTHER" id="PTHR12128:SF28">
    <property type="entry name" value="2-DEHYDRO-3-DEOXY-D-GLUCONATE ALDOLASE YAGE-RELATED"/>
    <property type="match status" value="1"/>
</dbReference>
<dbReference type="RefSeq" id="WP_064465441.1">
    <property type="nucleotide sequence ID" value="NZ_CP017080.1"/>
</dbReference>
<evidence type="ECO:0000256" key="2">
    <source>
        <dbReference type="ARBA" id="ARBA00023270"/>
    </source>
</evidence>
<keyword evidence="7" id="KW-1185">Reference proteome</keyword>
<keyword evidence="2" id="KW-0704">Schiff base</keyword>
<organism evidence="6 7">
    <name type="scientific">Peribacillus muralis</name>
    <dbReference type="NCBI Taxonomy" id="264697"/>
    <lineage>
        <taxon>Bacteria</taxon>
        <taxon>Bacillati</taxon>
        <taxon>Bacillota</taxon>
        <taxon>Bacilli</taxon>
        <taxon>Bacillales</taxon>
        <taxon>Bacillaceae</taxon>
        <taxon>Peribacillus</taxon>
    </lineage>
</organism>
<evidence type="ECO:0000256" key="1">
    <source>
        <dbReference type="ARBA" id="ARBA00023239"/>
    </source>
</evidence>
<dbReference type="PIRSF" id="PIRSF001365">
    <property type="entry name" value="DHDPS"/>
    <property type="match status" value="1"/>
</dbReference>
<dbReference type="Gene3D" id="3.20.20.70">
    <property type="entry name" value="Aldolase class I"/>
    <property type="match status" value="1"/>
</dbReference>
<evidence type="ECO:0000256" key="4">
    <source>
        <dbReference type="PIRSR" id="PIRSR001365-1"/>
    </source>
</evidence>
<dbReference type="AlphaFoldDB" id="A0A1B3XTB7"/>
<evidence type="ECO:0000313" key="7">
    <source>
        <dbReference type="Proteomes" id="UP000077926"/>
    </source>
</evidence>
<dbReference type="InterPro" id="IPR013785">
    <property type="entry name" value="Aldolase_TIM"/>
</dbReference>
<dbReference type="PROSITE" id="PS00666">
    <property type="entry name" value="DHDPS_2"/>
    <property type="match status" value="1"/>
</dbReference>
<dbReference type="InterPro" id="IPR002220">
    <property type="entry name" value="DapA-like"/>
</dbReference>
<feature type="binding site" evidence="5">
    <location>
        <position position="208"/>
    </location>
    <ligand>
        <name>pyruvate</name>
        <dbReference type="ChEBI" id="CHEBI:15361"/>
    </ligand>
</feature>
<sequence>MKFHGIIPPVVTLFDTTGEIDLDLNRRYLSELLKHDVQGVLLAGSSGEFSSLTIEERKLYVAEMLQYINKRVPVLIGIGHTSLKEVLELCTHAKEHGADGVLAVNPYYWPLSSEQLYRFFSIIAEHADLPVILYNIPSLTGQSLSTELVKKLAAQHRNIIGIKETVSEIGHIREMITEVNKVRDDFMVFTAFDEHVLPGLMIGAAGSINGSSVFAPEISVGLYEAYRFGNLTEAENKHRLLSQLMEIYTLCPTFFTSMKEAVHQRWFNEEAGHRAPFDMYPTNLSEKVSSLLKIIYTEEGMKK</sequence>
<dbReference type="STRING" id="264697.ABE28_018945"/>
<dbReference type="EMBL" id="CP017080">
    <property type="protein sequence ID" value="AOH56450.1"/>
    <property type="molecule type" value="Genomic_DNA"/>
</dbReference>
<proteinExistence type="inferred from homology"/>
<dbReference type="InterPro" id="IPR020625">
    <property type="entry name" value="Schiff_base-form_aldolases_AS"/>
</dbReference>
<dbReference type="KEGG" id="bmur:ABE28_018945"/>
<dbReference type="OrthoDB" id="9771791at2"/>
<evidence type="ECO:0000313" key="6">
    <source>
        <dbReference type="EMBL" id="AOH56450.1"/>
    </source>
</evidence>